<evidence type="ECO:0000259" key="1">
    <source>
        <dbReference type="Pfam" id="PF13614"/>
    </source>
</evidence>
<evidence type="ECO:0000313" key="2">
    <source>
        <dbReference type="EMBL" id="GAN34923.1"/>
    </source>
</evidence>
<dbReference type="Pfam" id="PF13614">
    <property type="entry name" value="AAA_31"/>
    <property type="match status" value="2"/>
</dbReference>
<dbReference type="EMBL" id="BAFN01000001">
    <property type="protein sequence ID" value="GAN34923.1"/>
    <property type="molecule type" value="Genomic_DNA"/>
</dbReference>
<comment type="caution">
    <text evidence="2">The sequence shown here is derived from an EMBL/GenBank/DDBJ whole genome shotgun (WGS) entry which is preliminary data.</text>
</comment>
<dbReference type="SUPFAM" id="SSF52540">
    <property type="entry name" value="P-loop containing nucleoside triphosphate hydrolases"/>
    <property type="match status" value="1"/>
</dbReference>
<proteinExistence type="predicted"/>
<dbReference type="Gene3D" id="3.40.50.300">
    <property type="entry name" value="P-loop containing nucleotide triphosphate hydrolases"/>
    <property type="match status" value="1"/>
</dbReference>
<gene>
    <name evidence="2" type="ORF">BROSI_A3467</name>
</gene>
<dbReference type="Proteomes" id="UP000032309">
    <property type="component" value="Unassembled WGS sequence"/>
</dbReference>
<reference evidence="3" key="1">
    <citation type="journal article" date="2015" name="Genome Announc.">
        <title>Draft Genome Sequence of an Anaerobic Ammonium-Oxidizing Bacterium, "Candidatus Brocadia sinica".</title>
        <authorList>
            <person name="Oshiki M."/>
            <person name="Shinyako-Hata K."/>
            <person name="Satoh H."/>
            <person name="Okabe S."/>
        </authorList>
    </citation>
    <scope>NUCLEOTIDE SEQUENCE [LARGE SCALE GENOMIC DNA]</scope>
    <source>
        <strain evidence="3">JPN1</strain>
    </source>
</reference>
<name>A0ABQ0K1V6_9BACT</name>
<protein>
    <submittedName>
        <fullName evidence="2">Transcriptional regulator of ParA family</fullName>
    </submittedName>
</protein>
<dbReference type="CDD" id="cd02042">
    <property type="entry name" value="ParAB_family"/>
    <property type="match status" value="1"/>
</dbReference>
<keyword evidence="3" id="KW-1185">Reference proteome</keyword>
<feature type="domain" description="AAA" evidence="1">
    <location>
        <begin position="170"/>
        <end position="243"/>
    </location>
</feature>
<organism evidence="2 3">
    <name type="scientific">Candidatus Brocadia sinica JPN1</name>
    <dbReference type="NCBI Taxonomy" id="1197129"/>
    <lineage>
        <taxon>Bacteria</taxon>
        <taxon>Pseudomonadati</taxon>
        <taxon>Planctomycetota</taxon>
        <taxon>Candidatus Brocadiia</taxon>
        <taxon>Candidatus Brocadiales</taxon>
        <taxon>Candidatus Brocadiaceae</taxon>
        <taxon>Candidatus Brocadia</taxon>
    </lineage>
</organism>
<dbReference type="PANTHER" id="PTHR13696:SF99">
    <property type="entry name" value="COBYRINIC ACID AC-DIAMIDE SYNTHASE"/>
    <property type="match status" value="1"/>
</dbReference>
<evidence type="ECO:0000313" key="3">
    <source>
        <dbReference type="Proteomes" id="UP000032309"/>
    </source>
</evidence>
<sequence>MGKVISFINYKGGVGKTTTTYHIGCALALFHNKKVLLVDVDPQTNLTFLCVVPERWEAFKKDNGTIAKLFESYLKDSFDTYQIENIIWKSPIELFTKGKVTKDVVKNLDLIPSDVDLLSVDIELASKTWRKIESGFYQEQLQILRRTIKSIKELFGIDTSDDIRDALFSIEQRHILKNAIHKIKDNYDYILIDCPPNLYLVTQNALAASDTYVITTIPDHMSTIGINILIKKIRELHNKMNHKCRLTETRTQDIAHKGILFTMVRTVGQSIVNTHKDKMNELRKDYNNICFANSISWGTGYTEASALAVPVFLMDDENTMRVAEQYKEVTKEFLEKVGGN</sequence>
<dbReference type="InterPro" id="IPR025669">
    <property type="entry name" value="AAA_dom"/>
</dbReference>
<feature type="domain" description="AAA" evidence="1">
    <location>
        <begin position="3"/>
        <end position="153"/>
    </location>
</feature>
<dbReference type="InterPro" id="IPR027417">
    <property type="entry name" value="P-loop_NTPase"/>
</dbReference>
<accession>A0ABQ0K1V6</accession>
<dbReference type="PANTHER" id="PTHR13696">
    <property type="entry name" value="P-LOOP CONTAINING NUCLEOSIDE TRIPHOSPHATE HYDROLASE"/>
    <property type="match status" value="1"/>
</dbReference>
<dbReference type="RefSeq" id="WP_052564880.1">
    <property type="nucleotide sequence ID" value="NZ_BAFN01000001.1"/>
</dbReference>
<dbReference type="InterPro" id="IPR050678">
    <property type="entry name" value="DNA_Partitioning_ATPase"/>
</dbReference>